<dbReference type="OrthoDB" id="63034at2"/>
<organism evidence="4 5">
    <name type="scientific">Geodermatophilus nigrescens</name>
    <dbReference type="NCBI Taxonomy" id="1070870"/>
    <lineage>
        <taxon>Bacteria</taxon>
        <taxon>Bacillati</taxon>
        <taxon>Actinomycetota</taxon>
        <taxon>Actinomycetes</taxon>
        <taxon>Geodermatophilales</taxon>
        <taxon>Geodermatophilaceae</taxon>
        <taxon>Geodermatophilus</taxon>
    </lineage>
</organism>
<dbReference type="Pfam" id="PF13205">
    <property type="entry name" value="Big_5"/>
    <property type="match status" value="1"/>
</dbReference>
<dbReference type="Gene3D" id="2.60.40.1220">
    <property type="match status" value="1"/>
</dbReference>
<dbReference type="STRING" id="1070870.SAMN05444351_3892"/>
<evidence type="ECO:0000256" key="2">
    <source>
        <dbReference type="SAM" id="SignalP"/>
    </source>
</evidence>
<protein>
    <recommendedName>
        <fullName evidence="3">SbsA Ig-like domain-containing protein</fullName>
    </recommendedName>
</protein>
<evidence type="ECO:0000313" key="5">
    <source>
        <dbReference type="Proteomes" id="UP000184471"/>
    </source>
</evidence>
<dbReference type="Proteomes" id="UP000184471">
    <property type="component" value="Unassembled WGS sequence"/>
</dbReference>
<dbReference type="InterPro" id="IPR029058">
    <property type="entry name" value="AB_hydrolase_fold"/>
</dbReference>
<evidence type="ECO:0000313" key="4">
    <source>
        <dbReference type="EMBL" id="SHH06183.1"/>
    </source>
</evidence>
<dbReference type="AlphaFoldDB" id="A0A1M5PY40"/>
<keyword evidence="5" id="KW-1185">Reference proteome</keyword>
<proteinExistence type="predicted"/>
<name>A0A1M5PY40_9ACTN</name>
<sequence>MQQRRWHRATSSLLGALALTATLSVTATPALAAPQKAEPLSVFPSNSLTVRDPAQLTGRRVALPTADCGAPVTCGLVQSLNQLDGFDLDPRIAVRFSSPVDPAATAARITVQEEHGGWRTGVDRVVWDPATNTLYAHPAEQLAPGTTYRLKVQGGPDNKATQDIFTTLSATDGLLDLRRQIESGAALRAQGIVPGLRIEGVFPAAGTTVAQLQDRGAADQTVPVVLPPYPAGSTLVFGSYEAPSWLQPDVSIRQTPTRDGGPAPVGKARLPIVAVLPPGTSPTGGWPTAVFGHGFTASTTSVFLAAVGNANAGLATIGTNVVGHGYGPGSEWVVTSGGQTTRLSSYGRGVDQNGDGVIGNTEGSSATGAIAAASSRDALRQTAADVMTLVRSLGTDVDRNGSADLSGRGVTYFGQSFGGIYGTMVTGADPAIARSVLNVPGGPITEIARLSPSFRPLTTQALQAAGLLNSSDPTRGFFQEQMPLRGEGPVTLTVPGAAAIQEYLARATWLSRPGSPETFSPLIAPERVVVQVAFGDQTVPNPTSYTLVDAGDLWSRTSLYRNDRTANAANNPHSFLLQLTLPAALQGQRQVATFLRTGQVIDPDGGDAVWEVPISDPALLLPLNYAAPALRP</sequence>
<feature type="chain" id="PRO_5012861354" description="SbsA Ig-like domain-containing protein" evidence="2">
    <location>
        <begin position="33"/>
        <end position="632"/>
    </location>
</feature>
<keyword evidence="1 2" id="KW-0732">Signal</keyword>
<evidence type="ECO:0000259" key="3">
    <source>
        <dbReference type="Pfam" id="PF13205"/>
    </source>
</evidence>
<dbReference type="InterPro" id="IPR014755">
    <property type="entry name" value="Cu-Rt/internalin_Ig-like"/>
</dbReference>
<evidence type="ECO:0000256" key="1">
    <source>
        <dbReference type="ARBA" id="ARBA00022729"/>
    </source>
</evidence>
<reference evidence="4 5" key="1">
    <citation type="submission" date="2016-11" db="EMBL/GenBank/DDBJ databases">
        <authorList>
            <person name="Jaros S."/>
            <person name="Januszkiewicz K."/>
            <person name="Wedrychowicz H."/>
        </authorList>
    </citation>
    <scope>NUCLEOTIDE SEQUENCE [LARGE SCALE GENOMIC DNA]</scope>
    <source>
        <strain evidence="4 5">DSM 45408</strain>
    </source>
</reference>
<gene>
    <name evidence="4" type="ORF">SAMN05444351_3892</name>
</gene>
<dbReference type="SUPFAM" id="SSF53474">
    <property type="entry name" value="alpha/beta-Hydrolases"/>
    <property type="match status" value="1"/>
</dbReference>
<dbReference type="EMBL" id="FQVX01000004">
    <property type="protein sequence ID" value="SHH06183.1"/>
    <property type="molecule type" value="Genomic_DNA"/>
</dbReference>
<dbReference type="RefSeq" id="WP_073422044.1">
    <property type="nucleotide sequence ID" value="NZ_FQVX01000004.1"/>
</dbReference>
<accession>A0A1M5PY40</accession>
<feature type="domain" description="SbsA Ig-like" evidence="3">
    <location>
        <begin position="84"/>
        <end position="155"/>
    </location>
</feature>
<dbReference type="Gene3D" id="3.40.50.1820">
    <property type="entry name" value="alpha/beta hydrolase"/>
    <property type="match status" value="1"/>
</dbReference>
<feature type="signal peptide" evidence="2">
    <location>
        <begin position="1"/>
        <end position="32"/>
    </location>
</feature>
<dbReference type="InterPro" id="IPR032812">
    <property type="entry name" value="SbsA_Ig"/>
</dbReference>